<evidence type="ECO:0000313" key="2">
    <source>
        <dbReference type="Proteomes" id="UP000037507"/>
    </source>
</evidence>
<organism evidence="1 2">
    <name type="scientific">Limnohabitans planktonicus II-D5</name>
    <dbReference type="NCBI Taxonomy" id="1293045"/>
    <lineage>
        <taxon>Bacteria</taxon>
        <taxon>Pseudomonadati</taxon>
        <taxon>Pseudomonadota</taxon>
        <taxon>Betaproteobacteria</taxon>
        <taxon>Burkholderiales</taxon>
        <taxon>Comamonadaceae</taxon>
        <taxon>Limnohabitans</taxon>
    </lineage>
</organism>
<keyword evidence="2" id="KW-1185">Reference proteome</keyword>
<dbReference type="AlphaFoldDB" id="A0A2T7UDH0"/>
<name>A0A2T7UDH0_9BURK</name>
<sequence>MAAFGPGKLVFWVKYRRMNMADSIQNLSGKSWSQLWFRNPDDVIPFVCDTAHRTRAGILMAIRVFMGGAEDGLKHRVIVRKFVNCSEPVLQQQ</sequence>
<proteinExistence type="predicted"/>
<dbReference type="STRING" id="1293045.H663_08270"/>
<gene>
    <name evidence="1" type="ORF">H663_010630</name>
</gene>
<dbReference type="EMBL" id="LFYT02000011">
    <property type="protein sequence ID" value="PVE42743.1"/>
    <property type="molecule type" value="Genomic_DNA"/>
</dbReference>
<comment type="caution">
    <text evidence="1">The sequence shown here is derived from an EMBL/GenBank/DDBJ whole genome shotgun (WGS) entry which is preliminary data.</text>
</comment>
<accession>A0A2T7UDH0</accession>
<evidence type="ECO:0000313" key="1">
    <source>
        <dbReference type="EMBL" id="PVE42743.1"/>
    </source>
</evidence>
<reference evidence="1" key="1">
    <citation type="submission" date="2017-04" db="EMBL/GenBank/DDBJ databases">
        <title>Unexpected and diverse lifestyles within the genus Limnohabitans.</title>
        <authorList>
            <person name="Kasalicky V."/>
            <person name="Mehrshad M."/>
            <person name="Andrei S.-A."/>
            <person name="Salcher M."/>
            <person name="Kratochvilova H."/>
            <person name="Simek K."/>
            <person name="Ghai R."/>
        </authorList>
    </citation>
    <scope>NUCLEOTIDE SEQUENCE [LARGE SCALE GENOMIC DNA]</scope>
    <source>
        <strain evidence="1">II-D5</strain>
    </source>
</reference>
<protein>
    <submittedName>
        <fullName evidence="1">Uncharacterized protein</fullName>
    </submittedName>
</protein>
<dbReference type="Proteomes" id="UP000037507">
    <property type="component" value="Unassembled WGS sequence"/>
</dbReference>